<accession>A0A316U5I3</accession>
<evidence type="ECO:0000313" key="2">
    <source>
        <dbReference type="EMBL" id="PWN20517.1"/>
    </source>
</evidence>
<feature type="compositionally biased region" description="Low complexity" evidence="1">
    <location>
        <begin position="231"/>
        <end position="240"/>
    </location>
</feature>
<keyword evidence="3" id="KW-1185">Reference proteome</keyword>
<protein>
    <submittedName>
        <fullName evidence="2">Uncharacterized protein</fullName>
    </submittedName>
</protein>
<dbReference type="Proteomes" id="UP000245942">
    <property type="component" value="Unassembled WGS sequence"/>
</dbReference>
<organism evidence="2 3">
    <name type="scientific">Pseudomicrostroma glucosiphilum</name>
    <dbReference type="NCBI Taxonomy" id="1684307"/>
    <lineage>
        <taxon>Eukaryota</taxon>
        <taxon>Fungi</taxon>
        <taxon>Dikarya</taxon>
        <taxon>Basidiomycota</taxon>
        <taxon>Ustilaginomycotina</taxon>
        <taxon>Exobasidiomycetes</taxon>
        <taxon>Microstromatales</taxon>
        <taxon>Microstromatales incertae sedis</taxon>
        <taxon>Pseudomicrostroma</taxon>
    </lineage>
</organism>
<dbReference type="GeneID" id="37011493"/>
<proteinExistence type="predicted"/>
<dbReference type="STRING" id="1684307.A0A316U5I3"/>
<gene>
    <name evidence="2" type="ORF">BCV69DRAFT_211955</name>
</gene>
<evidence type="ECO:0000313" key="3">
    <source>
        <dbReference type="Proteomes" id="UP000245942"/>
    </source>
</evidence>
<feature type="compositionally biased region" description="Basic residues" evidence="1">
    <location>
        <begin position="221"/>
        <end position="230"/>
    </location>
</feature>
<feature type="region of interest" description="Disordered" evidence="1">
    <location>
        <begin position="210"/>
        <end position="240"/>
    </location>
</feature>
<name>A0A316U5I3_9BASI</name>
<dbReference type="RefSeq" id="XP_025347677.1">
    <property type="nucleotide sequence ID" value="XM_025489759.1"/>
</dbReference>
<dbReference type="EMBL" id="KZ819328">
    <property type="protein sequence ID" value="PWN20517.1"/>
    <property type="molecule type" value="Genomic_DNA"/>
</dbReference>
<dbReference type="AlphaFoldDB" id="A0A316U5I3"/>
<dbReference type="OrthoDB" id="374045at2759"/>
<reference evidence="2 3" key="1">
    <citation type="journal article" date="2018" name="Mol. Biol. Evol.">
        <title>Broad Genomic Sampling Reveals a Smut Pathogenic Ancestry of the Fungal Clade Ustilaginomycotina.</title>
        <authorList>
            <person name="Kijpornyongpan T."/>
            <person name="Mondo S.J."/>
            <person name="Barry K."/>
            <person name="Sandor L."/>
            <person name="Lee J."/>
            <person name="Lipzen A."/>
            <person name="Pangilinan J."/>
            <person name="LaButti K."/>
            <person name="Hainaut M."/>
            <person name="Henrissat B."/>
            <person name="Grigoriev I.V."/>
            <person name="Spatafora J.W."/>
            <person name="Aime M.C."/>
        </authorList>
    </citation>
    <scope>NUCLEOTIDE SEQUENCE [LARGE SCALE GENOMIC DNA]</scope>
    <source>
        <strain evidence="2 3">MCA 4718</strain>
    </source>
</reference>
<sequence length="240" mass="27589">MPHVLLELPLSAAIAIDSGGLQSRITTPTDHSVASRLYKRSDWSNENFYDNTLNGSRTAKMAKNDLDHLRVRDLLRRDWKNRSFVLDRASSLILTDSLVYDRRMHRRHRTDPQRSTKSYSSALSIQITTEQSVGDFFAIERDWTSEIEAGITLVLLGYKVKVEGNGIPSLYSETVGGADEDYPDWLRRCMGRQLTISSRQQQFATRKYQKECSAQGQRAPNRTRRPRRPPQQRSRSPLSF</sequence>
<dbReference type="InterPro" id="IPR038763">
    <property type="entry name" value="DHH_sf"/>
</dbReference>
<evidence type="ECO:0000256" key="1">
    <source>
        <dbReference type="SAM" id="MobiDB-lite"/>
    </source>
</evidence>
<dbReference type="SUPFAM" id="SSF64182">
    <property type="entry name" value="DHH phosphoesterases"/>
    <property type="match status" value="1"/>
</dbReference>